<dbReference type="InterPro" id="IPR009057">
    <property type="entry name" value="Homeodomain-like_sf"/>
</dbReference>
<dbReference type="Pfam" id="PF13551">
    <property type="entry name" value="HTH_29"/>
    <property type="match status" value="1"/>
</dbReference>
<evidence type="ECO:0000313" key="2">
    <source>
        <dbReference type="Proteomes" id="UP000198862"/>
    </source>
</evidence>
<dbReference type="Proteomes" id="UP000198862">
    <property type="component" value="Unassembled WGS sequence"/>
</dbReference>
<name>A0A1I1DWC7_9GAMM</name>
<keyword evidence="2" id="KW-1185">Reference proteome</keyword>
<evidence type="ECO:0000313" key="1">
    <source>
        <dbReference type="EMBL" id="SFB79127.1"/>
    </source>
</evidence>
<dbReference type="SUPFAM" id="SSF53098">
    <property type="entry name" value="Ribonuclease H-like"/>
    <property type="match status" value="1"/>
</dbReference>
<dbReference type="InterPro" id="IPR012337">
    <property type="entry name" value="RNaseH-like_sf"/>
</dbReference>
<sequence length="222" mass="25768">MDSKAQLTVDIIAKVAERKITIVNAAKLLNKSRRTIERYLQQYQKVGIQFVVHRNTGKAPVNKTSDSLKRQVQALIKEKYFDVNLQHLVELLEVNENIFVKRETLRSWAHDIHHVKRAKRRRAKARKRRERMESPGLLLQMDGSPHRWFGDQKSCLIAIIDDATSEIHAEFFKSETTVGCLKVMRDYMIRKVCLRRFMWIGLASLEGLNVVTSHKCNGLVMS</sequence>
<protein>
    <recommendedName>
        <fullName evidence="3">Winged helix-turn helix</fullName>
    </recommendedName>
</protein>
<dbReference type="STRING" id="1123010.SAMN02745724_00091"/>
<dbReference type="SUPFAM" id="SSF46689">
    <property type="entry name" value="Homeodomain-like"/>
    <property type="match status" value="1"/>
</dbReference>
<evidence type="ECO:0008006" key="3">
    <source>
        <dbReference type="Google" id="ProtNLM"/>
    </source>
</evidence>
<dbReference type="EMBL" id="FOLO01000001">
    <property type="protein sequence ID" value="SFB79127.1"/>
    <property type="molecule type" value="Genomic_DNA"/>
</dbReference>
<accession>A0A1I1DWC7</accession>
<organism evidence="1 2">
    <name type="scientific">Pseudoalteromonas denitrificans DSM 6059</name>
    <dbReference type="NCBI Taxonomy" id="1123010"/>
    <lineage>
        <taxon>Bacteria</taxon>
        <taxon>Pseudomonadati</taxon>
        <taxon>Pseudomonadota</taxon>
        <taxon>Gammaproteobacteria</taxon>
        <taxon>Alteromonadales</taxon>
        <taxon>Pseudoalteromonadaceae</taxon>
        <taxon>Pseudoalteromonas</taxon>
    </lineage>
</organism>
<gene>
    <name evidence="1" type="ORF">SAMN02745724_00091</name>
</gene>
<reference evidence="1 2" key="1">
    <citation type="submission" date="2016-10" db="EMBL/GenBank/DDBJ databases">
        <authorList>
            <person name="de Groot N.N."/>
        </authorList>
    </citation>
    <scope>NUCLEOTIDE SEQUENCE [LARGE SCALE GENOMIC DNA]</scope>
    <source>
        <strain evidence="1 2">DSM 6059</strain>
    </source>
</reference>
<dbReference type="AlphaFoldDB" id="A0A1I1DWC7"/>
<proteinExistence type="predicted"/>